<evidence type="ECO:0000256" key="1">
    <source>
        <dbReference type="ARBA" id="ARBA00001974"/>
    </source>
</evidence>
<keyword evidence="3 6" id="KW-0274">FAD</keyword>
<dbReference type="InterPro" id="IPR017905">
    <property type="entry name" value="ERV/ALR_sulphydryl_oxidase"/>
</dbReference>
<feature type="region of interest" description="Disordered" evidence="7">
    <location>
        <begin position="44"/>
        <end position="78"/>
    </location>
</feature>
<name>A0A316UY86_9BASI</name>
<evidence type="ECO:0000256" key="4">
    <source>
        <dbReference type="ARBA" id="ARBA00023002"/>
    </source>
</evidence>
<feature type="compositionally biased region" description="Basic and acidic residues" evidence="7">
    <location>
        <begin position="278"/>
        <end position="288"/>
    </location>
</feature>
<evidence type="ECO:0000259" key="9">
    <source>
        <dbReference type="PROSITE" id="PS51324"/>
    </source>
</evidence>
<evidence type="ECO:0000256" key="5">
    <source>
        <dbReference type="ARBA" id="ARBA00023157"/>
    </source>
</evidence>
<dbReference type="PANTHER" id="PTHR12645:SF1">
    <property type="entry name" value="FAD-LINKED SULFHYDRYL OXIDASE ERV2"/>
    <property type="match status" value="1"/>
</dbReference>
<dbReference type="EC" id="1.8.3.2" evidence="6"/>
<dbReference type="Gene3D" id="1.20.120.310">
    <property type="entry name" value="ERV/ALR sulfhydryl oxidase domain"/>
    <property type="match status" value="1"/>
</dbReference>
<evidence type="ECO:0000256" key="6">
    <source>
        <dbReference type="RuleBase" id="RU371123"/>
    </source>
</evidence>
<dbReference type="PROSITE" id="PS51324">
    <property type="entry name" value="ERV_ALR"/>
    <property type="match status" value="1"/>
</dbReference>
<comment type="catalytic activity">
    <reaction evidence="6">
        <text>2 R'C(R)SH + O2 = R'C(R)S-S(R)CR' + H2O2</text>
        <dbReference type="Rhea" id="RHEA:17357"/>
        <dbReference type="ChEBI" id="CHEBI:15379"/>
        <dbReference type="ChEBI" id="CHEBI:16240"/>
        <dbReference type="ChEBI" id="CHEBI:16520"/>
        <dbReference type="ChEBI" id="CHEBI:17412"/>
        <dbReference type="EC" id="1.8.3.2"/>
    </reaction>
</comment>
<gene>
    <name evidence="10" type="ORF">BDZ90DRAFT_237773</name>
</gene>
<feature type="signal peptide" evidence="8">
    <location>
        <begin position="1"/>
        <end position="23"/>
    </location>
</feature>
<evidence type="ECO:0000313" key="10">
    <source>
        <dbReference type="EMBL" id="PWN28863.1"/>
    </source>
</evidence>
<evidence type="ECO:0000256" key="3">
    <source>
        <dbReference type="ARBA" id="ARBA00022827"/>
    </source>
</evidence>
<dbReference type="GO" id="GO:0005739">
    <property type="term" value="C:mitochondrion"/>
    <property type="evidence" value="ECO:0007669"/>
    <property type="project" value="TreeGrafter"/>
</dbReference>
<keyword evidence="8" id="KW-0732">Signal</keyword>
<sequence>MASRFTQLLFLALLVLFLPTIFYLRPTSPSRIYSPSTGSWYGSAGSLPGSPSSGTTQGKGVMSNDDQSKGDSGWRWPDNLVEPAKLKAGDYWKSWRESWKTQGKGSAAGSPGSAAPALPAADGNSAFASKMGNETAKAELGRATWRFLHTMTLRFPDHPTPEQRTTLSTFFHSFALLYPCGECANHFQELLKELPPQTSSRMAASLWLCSAHNRVNKRLGKAEFPCDKLDETYDCGCGPDPSASTNDKAATPAKAANLAGAPGVAGAPLRPHRRGSRRRGDTDHRYDGEAAAAEEQMDESPLDAFFGGMSDPVVERDAAGRQCGLCTVRS</sequence>
<dbReference type="GeneID" id="37029146"/>
<feature type="chain" id="PRO_5016360203" description="Sulfhydryl oxidase" evidence="8">
    <location>
        <begin position="24"/>
        <end position="330"/>
    </location>
</feature>
<keyword evidence="2 6" id="KW-0285">Flavoprotein</keyword>
<dbReference type="STRING" id="1569628.A0A316UY86"/>
<dbReference type="InterPro" id="IPR039799">
    <property type="entry name" value="ALR/ERV"/>
</dbReference>
<feature type="region of interest" description="Disordered" evidence="7">
    <location>
        <begin position="241"/>
        <end position="303"/>
    </location>
</feature>
<reference evidence="10 11" key="1">
    <citation type="journal article" date="2018" name="Mol. Biol. Evol.">
        <title>Broad Genomic Sampling Reveals a Smut Pathogenic Ancestry of the Fungal Clade Ustilaginomycotina.</title>
        <authorList>
            <person name="Kijpornyongpan T."/>
            <person name="Mondo S.J."/>
            <person name="Barry K."/>
            <person name="Sandor L."/>
            <person name="Lee J."/>
            <person name="Lipzen A."/>
            <person name="Pangilinan J."/>
            <person name="LaButti K."/>
            <person name="Hainaut M."/>
            <person name="Henrissat B."/>
            <person name="Grigoriev I.V."/>
            <person name="Spatafora J.W."/>
            <person name="Aime M.C."/>
        </authorList>
    </citation>
    <scope>NUCLEOTIDE SEQUENCE [LARGE SCALE GENOMIC DNA]</scope>
    <source>
        <strain evidence="10 11">MCA 5214</strain>
    </source>
</reference>
<dbReference type="InterPro" id="IPR036774">
    <property type="entry name" value="ERV/ALR_sulphydryl_oxid_sf"/>
</dbReference>
<dbReference type="OrthoDB" id="59470at2759"/>
<proteinExistence type="predicted"/>
<comment type="cofactor">
    <cofactor evidence="1 6">
        <name>FAD</name>
        <dbReference type="ChEBI" id="CHEBI:57692"/>
    </cofactor>
</comment>
<keyword evidence="5" id="KW-1015">Disulfide bond</keyword>
<evidence type="ECO:0000256" key="8">
    <source>
        <dbReference type="SAM" id="SignalP"/>
    </source>
</evidence>
<evidence type="ECO:0000256" key="2">
    <source>
        <dbReference type="ARBA" id="ARBA00022630"/>
    </source>
</evidence>
<accession>A0A316UY86</accession>
<protein>
    <recommendedName>
        <fullName evidence="6">Sulfhydryl oxidase</fullName>
        <ecNumber evidence="6">1.8.3.2</ecNumber>
    </recommendedName>
</protein>
<evidence type="ECO:0000313" key="11">
    <source>
        <dbReference type="Proteomes" id="UP000245884"/>
    </source>
</evidence>
<dbReference type="GO" id="GO:0050660">
    <property type="term" value="F:flavin adenine dinucleotide binding"/>
    <property type="evidence" value="ECO:0007669"/>
    <property type="project" value="TreeGrafter"/>
</dbReference>
<dbReference type="GO" id="GO:0016971">
    <property type="term" value="F:flavin-dependent sulfhydryl oxidase activity"/>
    <property type="evidence" value="ECO:0007669"/>
    <property type="project" value="InterPro"/>
</dbReference>
<dbReference type="EMBL" id="KZ819664">
    <property type="protein sequence ID" value="PWN28863.1"/>
    <property type="molecule type" value="Genomic_DNA"/>
</dbReference>
<dbReference type="FunFam" id="1.20.120.310:FF:000002">
    <property type="entry name" value="Sulfhydryl oxidase"/>
    <property type="match status" value="1"/>
</dbReference>
<dbReference type="RefSeq" id="XP_025363475.1">
    <property type="nucleotide sequence ID" value="XM_025507323.1"/>
</dbReference>
<dbReference type="AlphaFoldDB" id="A0A316UY86"/>
<dbReference type="Pfam" id="PF04777">
    <property type="entry name" value="Evr1_Alr"/>
    <property type="match status" value="1"/>
</dbReference>
<dbReference type="SUPFAM" id="SSF69000">
    <property type="entry name" value="FAD-dependent thiol oxidase"/>
    <property type="match status" value="1"/>
</dbReference>
<dbReference type="Proteomes" id="UP000245884">
    <property type="component" value="Unassembled WGS sequence"/>
</dbReference>
<feature type="compositionally biased region" description="Low complexity" evidence="7">
    <location>
        <begin position="44"/>
        <end position="60"/>
    </location>
</feature>
<evidence type="ECO:0000256" key="7">
    <source>
        <dbReference type="SAM" id="MobiDB-lite"/>
    </source>
</evidence>
<organism evidence="10 11">
    <name type="scientific">Jaminaea rosea</name>
    <dbReference type="NCBI Taxonomy" id="1569628"/>
    <lineage>
        <taxon>Eukaryota</taxon>
        <taxon>Fungi</taxon>
        <taxon>Dikarya</taxon>
        <taxon>Basidiomycota</taxon>
        <taxon>Ustilaginomycotina</taxon>
        <taxon>Exobasidiomycetes</taxon>
        <taxon>Microstromatales</taxon>
        <taxon>Microstromatales incertae sedis</taxon>
        <taxon>Jaminaea</taxon>
    </lineage>
</organism>
<feature type="compositionally biased region" description="Low complexity" evidence="7">
    <location>
        <begin position="249"/>
        <end position="268"/>
    </location>
</feature>
<keyword evidence="11" id="KW-1185">Reference proteome</keyword>
<dbReference type="PANTHER" id="PTHR12645">
    <property type="entry name" value="ALR/ERV"/>
    <property type="match status" value="1"/>
</dbReference>
<keyword evidence="4 6" id="KW-0560">Oxidoreductase</keyword>
<feature type="domain" description="ERV/ALR sulfhydryl oxidase" evidence="9">
    <location>
        <begin position="133"/>
        <end position="233"/>
    </location>
</feature>